<protein>
    <submittedName>
        <fullName evidence="2">Uncharacterized protein</fullName>
    </submittedName>
</protein>
<feature type="compositionally biased region" description="Basic and acidic residues" evidence="1">
    <location>
        <begin position="1"/>
        <end position="11"/>
    </location>
</feature>
<proteinExistence type="predicted"/>
<organism evidence="2 3">
    <name type="scientific">Natronorubrum sulfidifaciens JCM 14089</name>
    <dbReference type="NCBI Taxonomy" id="1230460"/>
    <lineage>
        <taxon>Archaea</taxon>
        <taxon>Methanobacteriati</taxon>
        <taxon>Methanobacteriota</taxon>
        <taxon>Stenosarchaea group</taxon>
        <taxon>Halobacteria</taxon>
        <taxon>Halobacteriales</taxon>
        <taxon>Natrialbaceae</taxon>
        <taxon>Natronorubrum</taxon>
    </lineage>
</organism>
<feature type="region of interest" description="Disordered" evidence="1">
    <location>
        <begin position="1"/>
        <end position="38"/>
    </location>
</feature>
<comment type="caution">
    <text evidence="2">The sequence shown here is derived from an EMBL/GenBank/DDBJ whole genome shotgun (WGS) entry which is preliminary data.</text>
</comment>
<evidence type="ECO:0000256" key="1">
    <source>
        <dbReference type="SAM" id="MobiDB-lite"/>
    </source>
</evidence>
<dbReference type="AlphaFoldDB" id="L9WB28"/>
<name>L9WB28_9EURY</name>
<dbReference type="EMBL" id="AOHX01000029">
    <property type="protein sequence ID" value="ELY46705.1"/>
    <property type="molecule type" value="Genomic_DNA"/>
</dbReference>
<evidence type="ECO:0000313" key="3">
    <source>
        <dbReference type="Proteomes" id="UP000011661"/>
    </source>
</evidence>
<dbReference type="Proteomes" id="UP000011661">
    <property type="component" value="Unassembled WGS sequence"/>
</dbReference>
<evidence type="ECO:0000313" key="2">
    <source>
        <dbReference type="EMBL" id="ELY46705.1"/>
    </source>
</evidence>
<dbReference type="STRING" id="1230460.C495_06343"/>
<reference evidence="2 3" key="1">
    <citation type="journal article" date="2014" name="PLoS Genet.">
        <title>Phylogenetically driven sequencing of extremely halophilic archaea reveals strategies for static and dynamic osmo-response.</title>
        <authorList>
            <person name="Becker E.A."/>
            <person name="Seitzer P.M."/>
            <person name="Tritt A."/>
            <person name="Larsen D."/>
            <person name="Krusor M."/>
            <person name="Yao A.I."/>
            <person name="Wu D."/>
            <person name="Madern D."/>
            <person name="Eisen J.A."/>
            <person name="Darling A.E."/>
            <person name="Facciotti M.T."/>
        </authorList>
    </citation>
    <scope>NUCLEOTIDE SEQUENCE [LARGE SCALE GENOMIC DNA]</scope>
    <source>
        <strain evidence="2 3">JCM 14089</strain>
    </source>
</reference>
<accession>L9WB28</accession>
<gene>
    <name evidence="2" type="ORF">C495_06343</name>
</gene>
<sequence>MRGSERARVEANDVSETRGNANGEKRPVSEDSSENRGQCDQCVNRFSCYYSSCSPPSDDDNRI</sequence>
<keyword evidence="3" id="KW-1185">Reference proteome</keyword>